<feature type="coiled-coil region" evidence="1">
    <location>
        <begin position="2587"/>
        <end position="2624"/>
    </location>
</feature>
<evidence type="ECO:0000256" key="1">
    <source>
        <dbReference type="SAM" id="Coils"/>
    </source>
</evidence>
<evidence type="ECO:0000313" key="3">
    <source>
        <dbReference type="Proteomes" id="UP000688137"/>
    </source>
</evidence>
<reference evidence="2" key="1">
    <citation type="submission" date="2021-01" db="EMBL/GenBank/DDBJ databases">
        <authorList>
            <consortium name="Genoscope - CEA"/>
            <person name="William W."/>
        </authorList>
    </citation>
    <scope>NUCLEOTIDE SEQUENCE</scope>
</reference>
<sequence length="2625" mass="313751">MKQNQKNEETQTKIYKQKIQNYINHQKRDPRIKDMTNEKILTKLLLDSLMIEDNQQYNTRIFDVIKESIWSYQIKKQILNKIINKNDKIQSIVSSMLLILDGYFNYNSKKFNLIYLKVPYVLRYQSFFLFQSTENFSVLFEVGLHKQYNDTKQQYCYFDIFQKITFIDIFFFQKGQEITDAIQEYQINNSKDFYRMELDQIECVSVPLTGNDAKQQSYLFQVQNKIWPESLYFQQSQNLIQWIPLKFKQLIENKSDLLFKGQFIKKSYYEKLQNQFHYEQIGNQNKYKLIQFVDFESVGKILDLLQRSQQFKIKLSDQERQIVTTKNNALVIGRSGTGKTTSTVLRIFATEMLVKVRSKLLGQKRIQFLQDYQGKEVQIHSLFSTANKYLVQEVEKYYHKLEKQAQEIINSHRDSKTFNLDESFVSINESVISNYESDILDFVSLQPEEQCPYNQNRGIHQQDKQNLNEQSLQQTKFPCFLSTEQLLILLDKTSQNPFFSIEKINKFRLKHSNKIGFQDFNGINLDEWFPQNKNVQSQSSFSNDIQHKQDIILPEVDFMLFYLQFWPQVCGRGRNNFDNTALPSLIWTQIYSYIKGSQYSYIYPNRCLPFHLYKERVGNYLSETQMIEIYDCFLKYEIWKEKEQYIDQLDLINQLLINIEQNELIRFPFHYSYIDEVQDLPQAMIELFCKITEQGIIFCGDSAQSILKGVGFRFSDLQTIFKTSKKIGSNQLEKFQVYWQKWNRKNNQYCIKNICYRNVSKSKKQTTWLKKNIIFVRLLRKRSLNSFLIFNCQQVFSIRKKQAQEIINSHRDSKTFNLDESFVSINESVISNYESDILDFVSLQPEEQCPYNQNRGIHQQDKQNLNEQSLQQTKFPCFLSTEQLLILLDKTSQNPFFSIEKINKFRLKHSNKIGFQDFNGINLDEWFPQNKNVQSQSSFSNDIQHKQDIILPEVDFMLFYLQFWPQVCGRGRNNFDNTALPSLIWTQIYSYIKGSQYSYIYPNRCLPFHLYKERVGNYLSETQMIEIYDCFLKYEIWKEKEQYIDQLDLINQLLINIEQNELIRFPFHYSYIDEVQDLPQAMIELFCKITEQGIIFCGDSAQSILKGVGFRFSDLQTIFKTSKKIGSNQLEKFQVYQLTKNFRSHNNILQLANCIIIILELLFPHSLDHLQKEISNLKGPKPVIISKADPSLIFCYLSQDCDAEEQCEIEFGYNQVIIVKSEEAKETLPQHFKTARVLTTYQTKGLEFDDVILYNCFSSDPIPEQQWAFLSCLDVDESYIDKQVFEASITQFEEQNSQCDIQITEDGKQVVQKKITLNYRYDKKKTNDYSTLCNELKMLYVCVTRAKKRVIIYDDDPSQRYHIERILKQYKVCDFISNVDQIYQITQKNNKVFEKNQKEIQQRQPRILNNEEMQIWETQGQLMFQKKLYDEAQKCFQRCKNEIMAKLSEAFLFAAKGSQKLANYKSYKIQFKKNGTLDLKKKMDELESQLKQDFQIAAQFFKTSQINDLQQAANCYYSGRMYEESFILFFNQKLYPQAAKSAIKYKQILIAILIYYNLGDHMNLLKVLSRNIQNEGFQYGFFKYDFLKECQNFGLLKKDEVKQHLLNQLQDSQQNIFHLLVQKSKNIGNIIVEKDDFIQKSISKNILDQVPIKDLFVIEIDNILKSQIYIDDDLEEMIYEEFKIFWELYYEIIDQKMIINIYSQQEIEKIVNSEQQIYKNESLKQFFIEVFEQLNQHQVIITLYPEKWLFYQYFDPKKQKLQESEIENNQYYNTCQLQKSNQMSILQLLFLDEIEILRKFIKPQNKEQRLLYEELNDLFLIKNYYLLNYYFKNYKQNLDKQNLDKYDPPKYNTYEEYLRKFVHINFPEKFKLFFKFHVKINNNCELNEQDIQELFNLKYQKEQFMIILHFFHNHNDKFVEKFIKNFNFQQLLFLGKFLIMIVHLFKIDYQDNQYYQDVFSSICSIIGAYNSKSKLFNFFGQSMAFYFMIDNTEELILTENFDIEQKIQNSLSQKINQLPILQLIFNNIILQKGYINNNLQQYLISNPSLISDLVFIINNVCHQIKSNIIQKKKSIFNLIQAIQILDSLKIQIPKCIIEIIEENYKFLLSLIAFNTFCKNQISIKSLQHWVNFHSKKNQFDNYHIETIKNEISQVILILILLYNVDIAFIKNKNDISEINLQYLAINNQYYIDNSNNETQQTVYKEENQENQQQLQEIKDTDQKQDLDQNKCQELQDQSQINNQEINYEGEKNVQSIENIIQIEKQPTQQQKQQNQGFQEEIDFIIFDEQRQLLEYLISVYYCDDNQINVDFNFKVEELDNLILNVYLILCKYINNGQNIEIKKFIHQNLILLNQNLILLSQKEDQYEQIINNIVQIIIKFDNNDMENQISQQNINETVQQKDQQTQMNDQQIKIVSESKKQLQKQEELSNQIPQSNIIIEQSSVIKNQDNVLQNIRLQLEKKQIYQYKSYPLKNLQLISQNQINCSIYPYNFNQQNYICSNQHKINQIQLYFIIEKQSQKKISSYPIGNKKTNENLIKIDKLKKVLHKCIKCSKKLDIQGASYSIFKELVFLLQKVSDLEYEQEQKQMDVYQKINEIENKLTKYKNKKLQIDQMTHQIQKILNEL</sequence>
<dbReference type="PANTHER" id="PTHR21529:SF4">
    <property type="entry name" value="TPR AND ANKYRIN REPEAT-CONTAINING PROTEIN 1"/>
    <property type="match status" value="1"/>
</dbReference>
<dbReference type="OMA" id="AINTHRT"/>
<dbReference type="Proteomes" id="UP000688137">
    <property type="component" value="Unassembled WGS sequence"/>
</dbReference>
<proteinExistence type="predicted"/>
<dbReference type="EMBL" id="CAJJDM010000137">
    <property type="protein sequence ID" value="CAD8107579.1"/>
    <property type="molecule type" value="Genomic_DNA"/>
</dbReference>
<protein>
    <recommendedName>
        <fullName evidence="4">UvrD-like helicase ATP-binding domain-containing protein</fullName>
    </recommendedName>
</protein>
<comment type="caution">
    <text evidence="2">The sequence shown here is derived from an EMBL/GenBank/DDBJ whole genome shotgun (WGS) entry which is preliminary data.</text>
</comment>
<keyword evidence="3" id="KW-1185">Reference proteome</keyword>
<dbReference type="PANTHER" id="PTHR21529">
    <property type="entry name" value="MAMMARY TURMOR VIRUS RECEPTOR HOMOLOG 1, 2 MTVR1, 2"/>
    <property type="match status" value="1"/>
</dbReference>
<evidence type="ECO:0008006" key="4">
    <source>
        <dbReference type="Google" id="ProtNLM"/>
    </source>
</evidence>
<name>A0A8S1PYE4_PARPR</name>
<keyword evidence="1" id="KW-0175">Coiled coil</keyword>
<dbReference type="InterPro" id="IPR039904">
    <property type="entry name" value="TRANK1"/>
</dbReference>
<accession>A0A8S1PYE4</accession>
<evidence type="ECO:0000313" key="2">
    <source>
        <dbReference type="EMBL" id="CAD8107579.1"/>
    </source>
</evidence>
<gene>
    <name evidence="2" type="ORF">PPRIM_AZ9-3.1.T1340055</name>
</gene>
<organism evidence="2 3">
    <name type="scientific">Paramecium primaurelia</name>
    <dbReference type="NCBI Taxonomy" id="5886"/>
    <lineage>
        <taxon>Eukaryota</taxon>
        <taxon>Sar</taxon>
        <taxon>Alveolata</taxon>
        <taxon>Ciliophora</taxon>
        <taxon>Intramacronucleata</taxon>
        <taxon>Oligohymenophorea</taxon>
        <taxon>Peniculida</taxon>
        <taxon>Parameciidae</taxon>
        <taxon>Paramecium</taxon>
    </lineage>
</organism>